<comment type="caution">
    <text evidence="1">The sequence shown here is derived from an EMBL/GenBank/DDBJ whole genome shotgun (WGS) entry which is preliminary data.</text>
</comment>
<proteinExistence type="predicted"/>
<keyword evidence="2" id="KW-1185">Reference proteome</keyword>
<organism evidence="1 2">
    <name type="scientific">Meloidogyne enterolobii</name>
    <name type="common">Root-knot nematode worm</name>
    <name type="synonym">Meloidogyne mayaguensis</name>
    <dbReference type="NCBI Taxonomy" id="390850"/>
    <lineage>
        <taxon>Eukaryota</taxon>
        <taxon>Metazoa</taxon>
        <taxon>Ecdysozoa</taxon>
        <taxon>Nematoda</taxon>
        <taxon>Chromadorea</taxon>
        <taxon>Rhabditida</taxon>
        <taxon>Tylenchina</taxon>
        <taxon>Tylenchomorpha</taxon>
        <taxon>Tylenchoidea</taxon>
        <taxon>Meloidogynidae</taxon>
        <taxon>Meloidogyninae</taxon>
        <taxon>Meloidogyne</taxon>
    </lineage>
</organism>
<name>A0ACB0Y652_MELEN</name>
<dbReference type="EMBL" id="CAVMJV010000006">
    <property type="protein sequence ID" value="CAK5032767.1"/>
    <property type="molecule type" value="Genomic_DNA"/>
</dbReference>
<dbReference type="Proteomes" id="UP001497535">
    <property type="component" value="Unassembled WGS sequence"/>
</dbReference>
<protein>
    <submittedName>
        <fullName evidence="1">Uncharacterized protein</fullName>
    </submittedName>
</protein>
<evidence type="ECO:0000313" key="2">
    <source>
        <dbReference type="Proteomes" id="UP001497535"/>
    </source>
</evidence>
<accession>A0ACB0Y652</accession>
<sequence length="50" mass="5819">MLYIWHLHRKRFLLYLSLSLLPVGAVYNVRVLLSLLDLLLLLLSPMLSVV</sequence>
<evidence type="ECO:0000313" key="1">
    <source>
        <dbReference type="EMBL" id="CAK5032767.1"/>
    </source>
</evidence>
<reference evidence="1" key="1">
    <citation type="submission" date="2023-11" db="EMBL/GenBank/DDBJ databases">
        <authorList>
            <person name="Poullet M."/>
        </authorList>
    </citation>
    <scope>NUCLEOTIDE SEQUENCE</scope>
    <source>
        <strain evidence="1">E1834</strain>
    </source>
</reference>
<gene>
    <name evidence="1" type="ORF">MENTE1834_LOCUS7942</name>
</gene>